<dbReference type="Gene3D" id="3.40.50.300">
    <property type="entry name" value="P-loop containing nucleotide triphosphate hydrolases"/>
    <property type="match status" value="1"/>
</dbReference>
<sequence>MDGLLLERVPGLPERLRIDVGEQRAVVVPHAADRRRLADLLIGLEDPPPNAIVLPGGQVRLVPAEGGLLPHLTVLGNVVHGHLTTQAVTKQAAREQSRVQAVGCGLEDVLDRYPHEITPGRRRLAGVARALGAYPRVIVLEDANGLPTWGSLLSIRPNPDLASVALLLITTSTTRTTGFDDAE</sequence>
<comment type="caution">
    <text evidence="1">The sequence shown here is derived from an EMBL/GenBank/DDBJ whole genome shotgun (WGS) entry which is preliminary data.</text>
</comment>
<dbReference type="SUPFAM" id="SSF52540">
    <property type="entry name" value="P-loop containing nucleoside triphosphate hydrolases"/>
    <property type="match status" value="1"/>
</dbReference>
<evidence type="ECO:0000313" key="2">
    <source>
        <dbReference type="Proteomes" id="UP001500190"/>
    </source>
</evidence>
<dbReference type="Proteomes" id="UP001500190">
    <property type="component" value="Unassembled WGS sequence"/>
</dbReference>
<protein>
    <submittedName>
        <fullName evidence="1">Uncharacterized protein</fullName>
    </submittedName>
</protein>
<name>A0ABN2EE46_9ACTN</name>
<evidence type="ECO:0000313" key="1">
    <source>
        <dbReference type="EMBL" id="GAA1603984.1"/>
    </source>
</evidence>
<dbReference type="InterPro" id="IPR027417">
    <property type="entry name" value="P-loop_NTPase"/>
</dbReference>
<dbReference type="EMBL" id="BAAAND010000009">
    <property type="protein sequence ID" value="GAA1603984.1"/>
    <property type="molecule type" value="Genomic_DNA"/>
</dbReference>
<organism evidence="1 2">
    <name type="scientific">Kribbella karoonensis</name>
    <dbReference type="NCBI Taxonomy" id="324851"/>
    <lineage>
        <taxon>Bacteria</taxon>
        <taxon>Bacillati</taxon>
        <taxon>Actinomycetota</taxon>
        <taxon>Actinomycetes</taxon>
        <taxon>Propionibacteriales</taxon>
        <taxon>Kribbellaceae</taxon>
        <taxon>Kribbella</taxon>
    </lineage>
</organism>
<accession>A0ABN2EE46</accession>
<gene>
    <name evidence="1" type="ORF">GCM10009742_60750</name>
</gene>
<proteinExistence type="predicted"/>
<dbReference type="RefSeq" id="WP_344197525.1">
    <property type="nucleotide sequence ID" value="NZ_BAAAND010000009.1"/>
</dbReference>
<keyword evidence="2" id="KW-1185">Reference proteome</keyword>
<reference evidence="1 2" key="1">
    <citation type="journal article" date="2019" name="Int. J. Syst. Evol. Microbiol.">
        <title>The Global Catalogue of Microorganisms (GCM) 10K type strain sequencing project: providing services to taxonomists for standard genome sequencing and annotation.</title>
        <authorList>
            <consortium name="The Broad Institute Genomics Platform"/>
            <consortium name="The Broad Institute Genome Sequencing Center for Infectious Disease"/>
            <person name="Wu L."/>
            <person name="Ma J."/>
        </authorList>
    </citation>
    <scope>NUCLEOTIDE SEQUENCE [LARGE SCALE GENOMIC DNA]</scope>
    <source>
        <strain evidence="1 2">JCM 14304</strain>
    </source>
</reference>